<name>A0AB39ICC6_9GAMM</name>
<feature type="chain" id="PRO_5044342608" evidence="1">
    <location>
        <begin position="20"/>
        <end position="198"/>
    </location>
</feature>
<evidence type="ECO:0000313" key="2">
    <source>
        <dbReference type="EMBL" id="XDL15551.1"/>
    </source>
</evidence>
<evidence type="ECO:0000256" key="1">
    <source>
        <dbReference type="SAM" id="SignalP"/>
    </source>
</evidence>
<organism evidence="2">
    <name type="scientific">Dickeya oryzae</name>
    <dbReference type="NCBI Taxonomy" id="1240404"/>
    <lineage>
        <taxon>Bacteria</taxon>
        <taxon>Pseudomonadati</taxon>
        <taxon>Pseudomonadota</taxon>
        <taxon>Gammaproteobacteria</taxon>
        <taxon>Enterobacterales</taxon>
        <taxon>Pectobacteriaceae</taxon>
        <taxon>Dickeya</taxon>
    </lineage>
</organism>
<sequence>MKSLFALVVAVTTIGTAQAKTLPESLLRCDSNFFSELYSQQSTFKNVVPLTTDKSQHAWFTPPKGGGNMLWFSQPVRIGQLTLSGYWSEKSDLAELGKYYFWGLIIEESPKAVMAALPEANWQKAGDEYISNPMIKRPDAHEWRANPGAASGIAPAKGSIEKLALLDTNNGKTRLLCSVQGSVTQGDLLPLRPDLAGN</sequence>
<proteinExistence type="predicted"/>
<dbReference type="EMBL" id="CP162411">
    <property type="protein sequence ID" value="XDL15551.1"/>
    <property type="molecule type" value="Genomic_DNA"/>
</dbReference>
<feature type="signal peptide" evidence="1">
    <location>
        <begin position="1"/>
        <end position="19"/>
    </location>
</feature>
<accession>A0AB39ICC6</accession>
<protein>
    <submittedName>
        <fullName evidence="2">Uncharacterized protein</fullName>
    </submittedName>
</protein>
<dbReference type="RefSeq" id="WP_226100212.1">
    <property type="nucleotide sequence ID" value="NZ_CP162411.1"/>
</dbReference>
<dbReference type="AlphaFoldDB" id="A0AB39ICC6"/>
<reference evidence="2" key="1">
    <citation type="submission" date="2024-07" db="EMBL/GenBank/DDBJ databases">
        <authorList>
            <person name="Pedron J."/>
        </authorList>
    </citation>
    <scope>NUCLEOTIDE SEQUENCE</scope>
    <source>
        <strain evidence="2">A642-S2-A17</strain>
    </source>
</reference>
<keyword evidence="1" id="KW-0732">Signal</keyword>
<gene>
    <name evidence="2" type="ORF">LF923_0004650</name>
</gene>